<sequence length="481" mass="49517">MTTDRRRPWALLAVALATFMTYLDNNIVNVAIPAIQRDLQLTTANLEWVVSGYILVFAGFLLAGGRLADAFGRRRLFTIGLVVFTGASLAAGLADSFGVLVAARAVQGLGAALVTPTTLAIISAAYPEPRERARAVGLWAGVGALALAAGPLIGGVLAQHASWGWIFTINVPVGIATLLLGLWAIRETREPVRRPLDVPGLLLATTALTALTWSLIEGAPRGWTSASVLGGFAIAALAGLAFVLVEQRSTHPMVSVSLFRERVFSGGVVAMMLWAFGLFGIYFFTSLYLQDALGFSPTEAGLAFLPMALFMVVGAVVSPRVAHAVGTGRLVGLAMSLMGVGIASVSLLGEGASYWALMPSFVVIGIGGGLTTPLTDAVLGAMPTERAGVASALFNASREVAGLLGITVIGAVLSARSSAALRGGAVPLDAFLSGYRLGLLLAGALVAIGGLAAWLALRGTRSTEPELEPVAVAPLPVPVAA</sequence>
<dbReference type="GO" id="GO:0022857">
    <property type="term" value="F:transmembrane transporter activity"/>
    <property type="evidence" value="ECO:0007669"/>
    <property type="project" value="InterPro"/>
</dbReference>
<dbReference type="InterPro" id="IPR004638">
    <property type="entry name" value="EmrB-like"/>
</dbReference>
<name>A0A853CEB2_9ACTN</name>
<keyword evidence="3" id="KW-1003">Cell membrane</keyword>
<proteinExistence type="predicted"/>
<dbReference type="Pfam" id="PF07690">
    <property type="entry name" value="MFS_1"/>
    <property type="match status" value="1"/>
</dbReference>
<feature type="transmembrane region" description="Helical" evidence="7">
    <location>
        <begin position="163"/>
        <end position="184"/>
    </location>
</feature>
<dbReference type="NCBIfam" id="TIGR00711">
    <property type="entry name" value="efflux_EmrB"/>
    <property type="match status" value="1"/>
</dbReference>
<accession>A0A853CEB2</accession>
<evidence type="ECO:0000313" key="9">
    <source>
        <dbReference type="EMBL" id="NYJ04473.1"/>
    </source>
</evidence>
<organism evidence="9 10">
    <name type="scientific">Petropleomorpha daqingensis</name>
    <dbReference type="NCBI Taxonomy" id="2026353"/>
    <lineage>
        <taxon>Bacteria</taxon>
        <taxon>Bacillati</taxon>
        <taxon>Actinomycetota</taxon>
        <taxon>Actinomycetes</taxon>
        <taxon>Geodermatophilales</taxon>
        <taxon>Geodermatophilaceae</taxon>
        <taxon>Petropleomorpha</taxon>
    </lineage>
</organism>
<dbReference type="PROSITE" id="PS50850">
    <property type="entry name" value="MFS"/>
    <property type="match status" value="1"/>
</dbReference>
<feature type="transmembrane region" description="Helical" evidence="7">
    <location>
        <begin position="76"/>
        <end position="94"/>
    </location>
</feature>
<evidence type="ECO:0000256" key="1">
    <source>
        <dbReference type="ARBA" id="ARBA00004651"/>
    </source>
</evidence>
<feature type="transmembrane region" description="Helical" evidence="7">
    <location>
        <begin position="196"/>
        <end position="216"/>
    </location>
</feature>
<dbReference type="InterPro" id="IPR005829">
    <property type="entry name" value="Sugar_transporter_CS"/>
</dbReference>
<dbReference type="PANTHER" id="PTHR42718">
    <property type="entry name" value="MAJOR FACILITATOR SUPERFAMILY MULTIDRUG TRANSPORTER MFSC"/>
    <property type="match status" value="1"/>
</dbReference>
<dbReference type="SUPFAM" id="SSF103473">
    <property type="entry name" value="MFS general substrate transporter"/>
    <property type="match status" value="1"/>
</dbReference>
<keyword evidence="10" id="KW-1185">Reference proteome</keyword>
<evidence type="ECO:0000256" key="6">
    <source>
        <dbReference type="ARBA" id="ARBA00023136"/>
    </source>
</evidence>
<feature type="transmembrane region" description="Helical" evidence="7">
    <location>
        <begin position="300"/>
        <end position="318"/>
    </location>
</feature>
<evidence type="ECO:0000313" key="10">
    <source>
        <dbReference type="Proteomes" id="UP000541969"/>
    </source>
</evidence>
<protein>
    <submittedName>
        <fullName evidence="9">EmrB/QacA subfamily drug resistance transporter</fullName>
    </submittedName>
</protein>
<dbReference type="PROSITE" id="PS00216">
    <property type="entry name" value="SUGAR_TRANSPORT_1"/>
    <property type="match status" value="1"/>
</dbReference>
<comment type="subcellular location">
    <subcellularLocation>
        <location evidence="1">Cell membrane</location>
        <topology evidence="1">Multi-pass membrane protein</topology>
    </subcellularLocation>
</comment>
<dbReference type="GO" id="GO:0005886">
    <property type="term" value="C:plasma membrane"/>
    <property type="evidence" value="ECO:0007669"/>
    <property type="project" value="UniProtKB-SubCell"/>
</dbReference>
<feature type="transmembrane region" description="Helical" evidence="7">
    <location>
        <begin position="138"/>
        <end position="157"/>
    </location>
</feature>
<keyword evidence="2" id="KW-0813">Transport</keyword>
<dbReference type="Proteomes" id="UP000541969">
    <property type="component" value="Unassembled WGS sequence"/>
</dbReference>
<evidence type="ECO:0000256" key="3">
    <source>
        <dbReference type="ARBA" id="ARBA00022475"/>
    </source>
</evidence>
<comment type="caution">
    <text evidence="9">The sequence shown here is derived from an EMBL/GenBank/DDBJ whole genome shotgun (WGS) entry which is preliminary data.</text>
</comment>
<evidence type="ECO:0000259" key="8">
    <source>
        <dbReference type="PROSITE" id="PS50850"/>
    </source>
</evidence>
<keyword evidence="6 7" id="KW-0472">Membrane</keyword>
<reference evidence="9 10" key="1">
    <citation type="submission" date="2020-07" db="EMBL/GenBank/DDBJ databases">
        <title>Sequencing the genomes of 1000 actinobacteria strains.</title>
        <authorList>
            <person name="Klenk H.-P."/>
        </authorList>
    </citation>
    <scope>NUCLEOTIDE SEQUENCE [LARGE SCALE GENOMIC DNA]</scope>
    <source>
        <strain evidence="9 10">DSM 104001</strain>
    </source>
</reference>
<dbReference type="CDD" id="cd17321">
    <property type="entry name" value="MFS_MMR_MDR_like"/>
    <property type="match status" value="1"/>
</dbReference>
<dbReference type="AlphaFoldDB" id="A0A853CEB2"/>
<keyword evidence="4 7" id="KW-0812">Transmembrane</keyword>
<dbReference type="PANTHER" id="PTHR42718:SF46">
    <property type="entry name" value="BLR6921 PROTEIN"/>
    <property type="match status" value="1"/>
</dbReference>
<feature type="transmembrane region" description="Helical" evidence="7">
    <location>
        <begin position="330"/>
        <end position="348"/>
    </location>
</feature>
<feature type="transmembrane region" description="Helical" evidence="7">
    <location>
        <begin position="46"/>
        <end position="64"/>
    </location>
</feature>
<dbReference type="InterPro" id="IPR020846">
    <property type="entry name" value="MFS_dom"/>
</dbReference>
<keyword evidence="5 7" id="KW-1133">Transmembrane helix</keyword>
<dbReference type="Gene3D" id="1.20.1720.10">
    <property type="entry name" value="Multidrug resistance protein D"/>
    <property type="match status" value="1"/>
</dbReference>
<evidence type="ECO:0000256" key="7">
    <source>
        <dbReference type="SAM" id="Phobius"/>
    </source>
</evidence>
<feature type="transmembrane region" description="Helical" evidence="7">
    <location>
        <begin position="400"/>
        <end position="417"/>
    </location>
</feature>
<feature type="domain" description="Major facilitator superfamily (MFS) profile" evidence="8">
    <location>
        <begin position="10"/>
        <end position="461"/>
    </location>
</feature>
<gene>
    <name evidence="9" type="ORF">GGQ55_000751</name>
</gene>
<dbReference type="Gene3D" id="1.20.1250.20">
    <property type="entry name" value="MFS general substrate transporter like domains"/>
    <property type="match status" value="1"/>
</dbReference>
<evidence type="ECO:0000256" key="2">
    <source>
        <dbReference type="ARBA" id="ARBA00022448"/>
    </source>
</evidence>
<evidence type="ECO:0000256" key="5">
    <source>
        <dbReference type="ARBA" id="ARBA00022989"/>
    </source>
</evidence>
<feature type="transmembrane region" description="Helical" evidence="7">
    <location>
        <begin position="222"/>
        <end position="245"/>
    </location>
</feature>
<feature type="transmembrane region" description="Helical" evidence="7">
    <location>
        <begin position="437"/>
        <end position="457"/>
    </location>
</feature>
<evidence type="ECO:0000256" key="4">
    <source>
        <dbReference type="ARBA" id="ARBA00022692"/>
    </source>
</evidence>
<dbReference type="EMBL" id="JACBZT010000001">
    <property type="protein sequence ID" value="NYJ04473.1"/>
    <property type="molecule type" value="Genomic_DNA"/>
</dbReference>
<feature type="transmembrane region" description="Helical" evidence="7">
    <location>
        <begin position="266"/>
        <end position="288"/>
    </location>
</feature>
<feature type="transmembrane region" description="Helical" evidence="7">
    <location>
        <begin position="106"/>
        <end position="126"/>
    </location>
</feature>
<feature type="transmembrane region" description="Helical" evidence="7">
    <location>
        <begin position="354"/>
        <end position="379"/>
    </location>
</feature>
<dbReference type="InterPro" id="IPR011701">
    <property type="entry name" value="MFS"/>
</dbReference>
<dbReference type="PRINTS" id="PR01036">
    <property type="entry name" value="TCRTETB"/>
</dbReference>
<dbReference type="InterPro" id="IPR036259">
    <property type="entry name" value="MFS_trans_sf"/>
</dbReference>
<dbReference type="RefSeq" id="WP_179715188.1">
    <property type="nucleotide sequence ID" value="NZ_JACBZT010000001.1"/>
</dbReference>